<feature type="domain" description="TLDc" evidence="1">
    <location>
        <begin position="199"/>
        <end position="379"/>
    </location>
</feature>
<keyword evidence="3" id="KW-1185">Reference proteome</keyword>
<evidence type="ECO:0000313" key="2">
    <source>
        <dbReference type="EMBL" id="RIB12032.1"/>
    </source>
</evidence>
<dbReference type="PROSITE" id="PS51886">
    <property type="entry name" value="TLDC"/>
    <property type="match status" value="1"/>
</dbReference>
<dbReference type="Gene3D" id="1.25.40.420">
    <property type="match status" value="1"/>
</dbReference>
<evidence type="ECO:0000313" key="3">
    <source>
        <dbReference type="Proteomes" id="UP000266673"/>
    </source>
</evidence>
<reference evidence="2 3" key="1">
    <citation type="submission" date="2018-06" db="EMBL/GenBank/DDBJ databases">
        <title>Comparative genomics reveals the genomic features of Rhizophagus irregularis, R. cerebriforme, R. diaphanum and Gigaspora rosea, and their symbiotic lifestyle signature.</title>
        <authorList>
            <person name="Morin E."/>
            <person name="San Clemente H."/>
            <person name="Chen E.C.H."/>
            <person name="De La Providencia I."/>
            <person name="Hainaut M."/>
            <person name="Kuo A."/>
            <person name="Kohler A."/>
            <person name="Murat C."/>
            <person name="Tang N."/>
            <person name="Roy S."/>
            <person name="Loubradou J."/>
            <person name="Henrissat B."/>
            <person name="Grigoriev I.V."/>
            <person name="Corradi N."/>
            <person name="Roux C."/>
            <person name="Martin F.M."/>
        </authorList>
    </citation>
    <scope>NUCLEOTIDE SEQUENCE [LARGE SCALE GENOMIC DNA]</scope>
    <source>
        <strain evidence="2 3">DAOM 194757</strain>
    </source>
</reference>
<dbReference type="AlphaFoldDB" id="A0A397UQE6"/>
<sequence length="382" mass="44751">MLIAYELLFDELAKYLETHLIETEAHWLRLNFTRIYQKIFQNAKLQELQKWCNDIVVKYPDKVFESEDFSLLQENALVSIICRDDLQMKEVKIWNHIIKWGIDQNPGLPTNSENWSNENFLALKATLRNWLPHIRYFQISGDDIIDNVQPYHQVLEKNLWKDITNKLISPNRQVSSIILPPRMILTPKLPSRNTEPFSTVINEAHASEIASWVNKKENIYSVMDNPYEFKLLLRGTRDGFTADSFWKLCNKQKHLVVVIKVKGTDEILGGYNPIGWDNLTGKAFYKNCNDSFIYSLKNGIIQNSILSRVKKPEYAIRCMHNNGPLFGYGDLNMSHNYNQDRKCICYPYSYEKQIRNVSIIESDGISYFSVEEYEIFQISKKP</sequence>
<protein>
    <recommendedName>
        <fullName evidence="1">TLDc domain-containing protein</fullName>
    </recommendedName>
</protein>
<dbReference type="Proteomes" id="UP000266673">
    <property type="component" value="Unassembled WGS sequence"/>
</dbReference>
<gene>
    <name evidence="2" type="ORF">C2G38_56211</name>
</gene>
<accession>A0A397UQE6</accession>
<dbReference type="InterPro" id="IPR011705">
    <property type="entry name" value="BACK"/>
</dbReference>
<dbReference type="OrthoDB" id="5430411at2759"/>
<dbReference type="EMBL" id="QKWP01001068">
    <property type="protein sequence ID" value="RIB12032.1"/>
    <property type="molecule type" value="Genomic_DNA"/>
</dbReference>
<evidence type="ECO:0000259" key="1">
    <source>
        <dbReference type="PROSITE" id="PS51886"/>
    </source>
</evidence>
<dbReference type="InterPro" id="IPR006571">
    <property type="entry name" value="TLDc_dom"/>
</dbReference>
<proteinExistence type="predicted"/>
<name>A0A397UQE6_9GLOM</name>
<comment type="caution">
    <text evidence="2">The sequence shown here is derived from an EMBL/GenBank/DDBJ whole genome shotgun (WGS) entry which is preliminary data.</text>
</comment>
<organism evidence="2 3">
    <name type="scientific">Gigaspora rosea</name>
    <dbReference type="NCBI Taxonomy" id="44941"/>
    <lineage>
        <taxon>Eukaryota</taxon>
        <taxon>Fungi</taxon>
        <taxon>Fungi incertae sedis</taxon>
        <taxon>Mucoromycota</taxon>
        <taxon>Glomeromycotina</taxon>
        <taxon>Glomeromycetes</taxon>
        <taxon>Diversisporales</taxon>
        <taxon>Gigasporaceae</taxon>
        <taxon>Gigaspora</taxon>
    </lineage>
</organism>
<dbReference type="Pfam" id="PF07534">
    <property type="entry name" value="TLD"/>
    <property type="match status" value="1"/>
</dbReference>
<dbReference type="Pfam" id="PF07707">
    <property type="entry name" value="BACK"/>
    <property type="match status" value="1"/>
</dbReference>